<reference evidence="1" key="1">
    <citation type="journal article" date="2015" name="Nature">
        <title>Complex archaea that bridge the gap between prokaryotes and eukaryotes.</title>
        <authorList>
            <person name="Spang A."/>
            <person name="Saw J.H."/>
            <person name="Jorgensen S.L."/>
            <person name="Zaremba-Niedzwiedzka K."/>
            <person name="Martijn J."/>
            <person name="Lind A.E."/>
            <person name="van Eijk R."/>
            <person name="Schleper C."/>
            <person name="Guy L."/>
            <person name="Ettema T.J."/>
        </authorList>
    </citation>
    <scope>NUCLEOTIDE SEQUENCE</scope>
</reference>
<sequence>EEDLLKEAQDRFRASSMFEDNNRIEGLDDLQFKLGGRLQWPDDIVRQREAEHRPMLTINKLPVFTDQVIGDSRQNKISIRVRPTGKEASEEIAKILNGLIRNIEKESDSDSVYQWGLQGAVDSGRGCWRVVKEFEDDNVFEQVLRLRRISNAYSVYFDGKAEDPTYKDGRYCFVTELVGKDEYEERWPDKNPSDWSGLGLGDDLKYWFENDQRRVAEYWVKMPKKRRLYLLSDGRVVDGDKWDSIVDELEAKEKAFHVTADGEILEGPATGDEKEVTLNEVPEIKKERSIDSHEIVQYILDGAQILEGPTPWEGKYIPIVPVWGKEINIEGKRYYRGLIRNAKDPQRMYNWERTEEVERNALARKAPLRMTPEQIEGHEWMYNSDEPRKYQLYNFIQKQPPPQDVLPPQASTGNVNQSATANDEIKATTGLNQPNLGLASGAGSSGIKEQVLQRKGDVGTFEFHDNQARAIKFTGEILVDLIPLIYDNERTITILGEDDSESVETINQVQSLNPKLKIEGILRTMYDPRNSLTTDVSSQLAEYFGDSLYRTCIPRNVRLAEAPSYGQPALIYDRQSKGAVA</sequence>
<feature type="non-terminal residue" evidence="1">
    <location>
        <position position="1"/>
    </location>
</feature>
<dbReference type="Gene3D" id="3.40.50.300">
    <property type="entry name" value="P-loop containing nucleotide triphosphate hydrolases"/>
    <property type="match status" value="1"/>
</dbReference>
<dbReference type="Pfam" id="PF16510">
    <property type="entry name" value="P22_portal"/>
    <property type="match status" value="1"/>
</dbReference>
<evidence type="ECO:0008006" key="2">
    <source>
        <dbReference type="Google" id="ProtNLM"/>
    </source>
</evidence>
<organism evidence="1">
    <name type="scientific">marine sediment metagenome</name>
    <dbReference type="NCBI Taxonomy" id="412755"/>
    <lineage>
        <taxon>unclassified sequences</taxon>
        <taxon>metagenomes</taxon>
        <taxon>ecological metagenomes</taxon>
    </lineage>
</organism>
<protein>
    <recommendedName>
        <fullName evidence="2">Phage portal protein</fullName>
    </recommendedName>
</protein>
<dbReference type="AlphaFoldDB" id="A0A0F9CRK6"/>
<feature type="non-terminal residue" evidence="1">
    <location>
        <position position="581"/>
    </location>
</feature>
<name>A0A0F9CRK6_9ZZZZ</name>
<dbReference type="InterPro" id="IPR032427">
    <property type="entry name" value="P22_portal"/>
</dbReference>
<comment type="caution">
    <text evidence="1">The sequence shown here is derived from an EMBL/GenBank/DDBJ whole genome shotgun (WGS) entry which is preliminary data.</text>
</comment>
<gene>
    <name evidence="1" type="ORF">LCGC14_2292180</name>
</gene>
<dbReference type="InterPro" id="IPR027417">
    <property type="entry name" value="P-loop_NTPase"/>
</dbReference>
<proteinExistence type="predicted"/>
<dbReference type="SUPFAM" id="SSF52540">
    <property type="entry name" value="P-loop containing nucleoside triphosphate hydrolases"/>
    <property type="match status" value="1"/>
</dbReference>
<dbReference type="EMBL" id="LAZR01032133">
    <property type="protein sequence ID" value="KKL51769.1"/>
    <property type="molecule type" value="Genomic_DNA"/>
</dbReference>
<evidence type="ECO:0000313" key="1">
    <source>
        <dbReference type="EMBL" id="KKL51769.1"/>
    </source>
</evidence>
<accession>A0A0F9CRK6</accession>